<comment type="caution">
    <text evidence="12">The sequence shown here is derived from an EMBL/GenBank/DDBJ whole genome shotgun (WGS) entry which is preliminary data.</text>
</comment>
<protein>
    <recommendedName>
        <fullName evidence="8">Glucosyl-3-phosphoglycerate synthase</fullName>
        <ecNumber evidence="7">2.4.1.266</ecNumber>
    </recommendedName>
</protein>
<dbReference type="Proteomes" id="UP000572680">
    <property type="component" value="Unassembled WGS sequence"/>
</dbReference>
<dbReference type="InterPro" id="IPR050256">
    <property type="entry name" value="Glycosyltransferase_2"/>
</dbReference>
<comment type="cofactor">
    <cofactor evidence="2">
        <name>Mg(2+)</name>
        <dbReference type="ChEBI" id="CHEBI:18420"/>
    </cofactor>
</comment>
<dbReference type="Pfam" id="PF00535">
    <property type="entry name" value="Glycos_transf_2"/>
    <property type="match status" value="1"/>
</dbReference>
<evidence type="ECO:0000256" key="10">
    <source>
        <dbReference type="ARBA" id="ARBA00048997"/>
    </source>
</evidence>
<evidence type="ECO:0000256" key="3">
    <source>
        <dbReference type="ARBA" id="ARBA00006739"/>
    </source>
</evidence>
<dbReference type="EC" id="2.4.1.266" evidence="7"/>
<proteinExistence type="inferred from homology"/>
<evidence type="ECO:0000256" key="6">
    <source>
        <dbReference type="ARBA" id="ARBA00022842"/>
    </source>
</evidence>
<evidence type="ECO:0000256" key="7">
    <source>
        <dbReference type="ARBA" id="ARBA00039022"/>
    </source>
</evidence>
<dbReference type="RefSeq" id="WP_182848939.1">
    <property type="nucleotide sequence ID" value="NZ_BAAALP010000019.1"/>
</dbReference>
<comment type="cofactor">
    <cofactor evidence="1">
        <name>Mn(2+)</name>
        <dbReference type="ChEBI" id="CHEBI:29035"/>
    </cofactor>
</comment>
<gene>
    <name evidence="12" type="ORF">HNR61_008770</name>
</gene>
<name>A0A7W3LZ82_ACTNM</name>
<evidence type="ECO:0000256" key="9">
    <source>
        <dbReference type="ARBA" id="ARBA00048689"/>
    </source>
</evidence>
<evidence type="ECO:0000256" key="2">
    <source>
        <dbReference type="ARBA" id="ARBA00001946"/>
    </source>
</evidence>
<dbReference type="PANTHER" id="PTHR48090:SF10">
    <property type="entry name" value="GLUCOSYL-3-PHOSPHOGLYCERATE SYNTHASE"/>
    <property type="match status" value="1"/>
</dbReference>
<dbReference type="AlphaFoldDB" id="A0A7W3LZ82"/>
<dbReference type="Gene3D" id="3.90.550.10">
    <property type="entry name" value="Spore Coat Polysaccharide Biosynthesis Protein SpsA, Chain A"/>
    <property type="match status" value="1"/>
</dbReference>
<feature type="domain" description="Glycosyltransferase 2-like" evidence="11">
    <location>
        <begin position="30"/>
        <end position="118"/>
    </location>
</feature>
<evidence type="ECO:0000313" key="13">
    <source>
        <dbReference type="Proteomes" id="UP000572680"/>
    </source>
</evidence>
<evidence type="ECO:0000313" key="12">
    <source>
        <dbReference type="EMBL" id="MBA8957079.1"/>
    </source>
</evidence>
<sequence>MTQPTIDPALGLIDVDSPRSLRDVEGGVAVVIPAHDEEDSVARVVGDGFRALEALGVDGEVVVAASGCTDATAERAAAAGARVTEAAEGKGNAVLAGVKASTADVVCLIDGDLRYLGDEPLAVSLVAPILRGVAEATIADLYWRPIYPQLWLHGFFAPLAGRLLPEALPTFGTTPWSGQRAALRELWPTALPEGFTCDLAILLHWHDSGARLRPVVTDDWVNPQRPKPDLMRQEFALLADHAVANGRVDARRREDLEAWFTAVHAYMATYRPGEDDPQEFERSLLRRSLAELDAALSR</sequence>
<evidence type="ECO:0000256" key="5">
    <source>
        <dbReference type="ARBA" id="ARBA00022679"/>
    </source>
</evidence>
<dbReference type="SUPFAM" id="SSF53448">
    <property type="entry name" value="Nucleotide-diphospho-sugar transferases"/>
    <property type="match status" value="1"/>
</dbReference>
<comment type="catalytic activity">
    <reaction evidence="9">
        <text>(2R)-3-phosphoglycerate + UDP-alpha-D-glucose = (2R)-2-O-(alpha-D-glucopyranosyl)-3-phospho-glycerate + UDP + H(+)</text>
        <dbReference type="Rhea" id="RHEA:31319"/>
        <dbReference type="ChEBI" id="CHEBI:15378"/>
        <dbReference type="ChEBI" id="CHEBI:58223"/>
        <dbReference type="ChEBI" id="CHEBI:58272"/>
        <dbReference type="ChEBI" id="CHEBI:58885"/>
        <dbReference type="ChEBI" id="CHEBI:62600"/>
        <dbReference type="EC" id="2.4.1.266"/>
    </reaction>
    <physiologicalReaction direction="left-to-right" evidence="9">
        <dbReference type="Rhea" id="RHEA:31320"/>
    </physiologicalReaction>
</comment>
<keyword evidence="5 12" id="KW-0808">Transferase</keyword>
<reference evidence="12 13" key="1">
    <citation type="submission" date="2020-08" db="EMBL/GenBank/DDBJ databases">
        <title>Genomic Encyclopedia of Type Strains, Phase IV (KMG-IV): sequencing the most valuable type-strain genomes for metagenomic binning, comparative biology and taxonomic classification.</title>
        <authorList>
            <person name="Goeker M."/>
        </authorList>
    </citation>
    <scope>NUCLEOTIDE SEQUENCE [LARGE SCALE GENOMIC DNA]</scope>
    <source>
        <strain evidence="12 13">DSM 44197</strain>
    </source>
</reference>
<evidence type="ECO:0000256" key="4">
    <source>
        <dbReference type="ARBA" id="ARBA00022676"/>
    </source>
</evidence>
<accession>A0A7W3LZ82</accession>
<dbReference type="PANTHER" id="PTHR48090">
    <property type="entry name" value="UNDECAPRENYL-PHOSPHATE 4-DEOXY-4-FORMAMIDO-L-ARABINOSE TRANSFERASE-RELATED"/>
    <property type="match status" value="1"/>
</dbReference>
<comment type="similarity">
    <text evidence="3">Belongs to the glycosyltransferase 2 family.</text>
</comment>
<dbReference type="InterPro" id="IPR029044">
    <property type="entry name" value="Nucleotide-diphossugar_trans"/>
</dbReference>
<comment type="catalytic activity">
    <reaction evidence="10">
        <text>an NDP-alpha-D-glucose + (2R)-3-phosphoglycerate = (2R)-2-O-(alpha-D-glucopyranosyl)-3-phospho-glycerate + a ribonucleoside 5'-diphosphate + H(+)</text>
        <dbReference type="Rhea" id="RHEA:47244"/>
        <dbReference type="ChEBI" id="CHEBI:15378"/>
        <dbReference type="ChEBI" id="CHEBI:57930"/>
        <dbReference type="ChEBI" id="CHEBI:58272"/>
        <dbReference type="ChEBI" id="CHEBI:62600"/>
        <dbReference type="ChEBI" id="CHEBI:76533"/>
        <dbReference type="EC" id="2.4.1.266"/>
    </reaction>
    <physiologicalReaction direction="left-to-right" evidence="10">
        <dbReference type="Rhea" id="RHEA:47245"/>
    </physiologicalReaction>
</comment>
<dbReference type="InterPro" id="IPR001173">
    <property type="entry name" value="Glyco_trans_2-like"/>
</dbReference>
<evidence type="ECO:0000259" key="11">
    <source>
        <dbReference type="Pfam" id="PF00535"/>
    </source>
</evidence>
<keyword evidence="6" id="KW-0460">Magnesium</keyword>
<keyword evidence="4" id="KW-0328">Glycosyltransferase</keyword>
<organism evidence="12 13">
    <name type="scientific">Actinomadura namibiensis</name>
    <dbReference type="NCBI Taxonomy" id="182080"/>
    <lineage>
        <taxon>Bacteria</taxon>
        <taxon>Bacillati</taxon>
        <taxon>Actinomycetota</taxon>
        <taxon>Actinomycetes</taxon>
        <taxon>Streptosporangiales</taxon>
        <taxon>Thermomonosporaceae</taxon>
        <taxon>Actinomadura</taxon>
    </lineage>
</organism>
<keyword evidence="13" id="KW-1185">Reference proteome</keyword>
<evidence type="ECO:0000256" key="8">
    <source>
        <dbReference type="ARBA" id="ARBA00040894"/>
    </source>
</evidence>
<dbReference type="GO" id="GO:0016757">
    <property type="term" value="F:glycosyltransferase activity"/>
    <property type="evidence" value="ECO:0007669"/>
    <property type="project" value="UniProtKB-KW"/>
</dbReference>
<dbReference type="EMBL" id="JACJIA010000020">
    <property type="protein sequence ID" value="MBA8957079.1"/>
    <property type="molecule type" value="Genomic_DNA"/>
</dbReference>
<evidence type="ECO:0000256" key="1">
    <source>
        <dbReference type="ARBA" id="ARBA00001936"/>
    </source>
</evidence>